<evidence type="ECO:0000313" key="4">
    <source>
        <dbReference type="Proteomes" id="UP000189370"/>
    </source>
</evidence>
<evidence type="ECO:0000313" key="3">
    <source>
        <dbReference type="EMBL" id="OLZ41734.1"/>
    </source>
</evidence>
<keyword evidence="4" id="KW-1185">Reference proteome</keyword>
<organism evidence="3 4">
    <name type="scientific">Natrinema saccharevitans</name>
    <dbReference type="NCBI Taxonomy" id="301967"/>
    <lineage>
        <taxon>Archaea</taxon>
        <taxon>Methanobacteriati</taxon>
        <taxon>Methanobacteriota</taxon>
        <taxon>Stenosarchaea group</taxon>
        <taxon>Halobacteria</taxon>
        <taxon>Halobacteriales</taxon>
        <taxon>Natrialbaceae</taxon>
        <taxon>Natrinema</taxon>
    </lineage>
</organism>
<sequence>MFPQTTHAMTTTRSVALLVALAVGLTVAPLASGAVVSPFAEPAVGQNESVAGNASVGTLLQASAADTESTVDSEQFEAALENADNESRLLTDRAAELESRSADLEAERERLEADYENGTVTKGAYRSRMSKLTIELASLERSIERTERHAAEAGVATDRLAELRGNVTAAREAASERGGPGVRGVARGLANGGGPPDDAGPPGEGGGPNGPATDPGEEAAGNGPDNVGSDGKPTANGSGGPDDRPAGSDSGGESSGTTPPASDPGATPDGETAGDSVPTDSDD</sequence>
<comment type="caution">
    <text evidence="3">The sequence shown here is derived from an EMBL/GenBank/DDBJ whole genome shotgun (WGS) entry which is preliminary data.</text>
</comment>
<protein>
    <submittedName>
        <fullName evidence="3">Uncharacterized protein</fullName>
    </submittedName>
</protein>
<name>A0A1S8AZE0_9EURY</name>
<proteinExistence type="predicted"/>
<dbReference type="EMBL" id="LWLN01000001">
    <property type="protein sequence ID" value="OLZ41734.1"/>
    <property type="molecule type" value="Genomic_DNA"/>
</dbReference>
<dbReference type="AlphaFoldDB" id="A0A1S8AZE0"/>
<dbReference type="STRING" id="301967.A6E15_12395"/>
<accession>A0A1S8AZE0</accession>
<dbReference type="OrthoDB" id="170871at2157"/>
<feature type="region of interest" description="Disordered" evidence="2">
    <location>
        <begin position="168"/>
        <end position="283"/>
    </location>
</feature>
<reference evidence="4" key="1">
    <citation type="submission" date="2016-04" db="EMBL/GenBank/DDBJ databases">
        <authorList>
            <person name="Chen S.-C."/>
            <person name="Lai M.-C."/>
        </authorList>
    </citation>
    <scope>NUCLEOTIDE SEQUENCE [LARGE SCALE GENOMIC DNA]</scope>
    <source>
        <strain evidence="4">AB14</strain>
    </source>
</reference>
<feature type="coiled-coil region" evidence="1">
    <location>
        <begin position="73"/>
        <end position="149"/>
    </location>
</feature>
<dbReference type="Proteomes" id="UP000189370">
    <property type="component" value="Unassembled WGS sequence"/>
</dbReference>
<gene>
    <name evidence="3" type="ORF">A6E15_12395</name>
</gene>
<keyword evidence="1" id="KW-0175">Coiled coil</keyword>
<evidence type="ECO:0000256" key="2">
    <source>
        <dbReference type="SAM" id="MobiDB-lite"/>
    </source>
</evidence>
<evidence type="ECO:0000256" key="1">
    <source>
        <dbReference type="SAM" id="Coils"/>
    </source>
</evidence>